<organism evidence="7 8">
    <name type="scientific">Kribbella sancticallisti</name>
    <dbReference type="NCBI Taxonomy" id="460087"/>
    <lineage>
        <taxon>Bacteria</taxon>
        <taxon>Bacillati</taxon>
        <taxon>Actinomycetota</taxon>
        <taxon>Actinomycetes</taxon>
        <taxon>Propionibacteriales</taxon>
        <taxon>Kribbellaceae</taxon>
        <taxon>Kribbella</taxon>
    </lineage>
</organism>
<dbReference type="Pfam" id="PF21467">
    <property type="entry name" value="BetaGal_gal-bd"/>
    <property type="match status" value="1"/>
</dbReference>
<keyword evidence="3" id="KW-0326">Glycosidase</keyword>
<evidence type="ECO:0000259" key="5">
    <source>
        <dbReference type="Pfam" id="PF21317"/>
    </source>
</evidence>
<comment type="caution">
    <text evidence="7">The sequence shown here is derived from an EMBL/GenBank/DDBJ whole genome shotgun (WGS) entry which is preliminary data.</text>
</comment>
<protein>
    <submittedName>
        <fullName evidence="7">Beta-galactosidase</fullName>
    </submittedName>
</protein>
<dbReference type="SUPFAM" id="SSF51445">
    <property type="entry name" value="(Trans)glycosidases"/>
    <property type="match status" value="1"/>
</dbReference>
<sequence length="580" mass="63313">MPDFEIGESEFLLDGRPFRILSGALHYFRVHPGSWADRIEKARLMGLNTIETYVPWNAHSPRRGVFGTDGMLDLERFLRLVAEAGMYAIVRPGPYICAEWDNGGLPAWLFQQPGVGVRRNEPRFMAAIEEYLQQVLRIVRPLQIDQGGPVLLVQVENEYGAFGDDQAYLKSLVEIIRQAGIAVPLVTVDQPTAEMLEAGGLDGVLRTASFGSRSTERLRTLREHQPSGPLMCMEFWDGWFDHWGGPHHTTSVEETAAELDTLLASGASVNVYMFHGGTNFGLTSGANDKGSYRPTITSYDYDAPLDEAGNPTPKYEAFREVISRYAPVPPAVASSAAPAPEYSVPLGEPVRLLANPGSWGVWSDHEAMPTLDVLGARLALFRTDLDAEGPALLTVGEVRDRATVFLDGDPVGVLDRERQDRAIMLPRGSGRLEIVVEDQGRVNYGSRIGEPKGLIGPVQLGSAVLSNWSACVIDLDEVPRLWGSTTATGPGVGPIAWRGSFDVDEPTDHFLQTSGWGKGVAWVNGFCLGRYWRRGPQQTLFVPGPVVRAGANELVVLELDVLADPMARFVAGPSLGPVEL</sequence>
<dbReference type="Pfam" id="PF21317">
    <property type="entry name" value="BetaGal_ABD_1"/>
    <property type="match status" value="1"/>
</dbReference>
<dbReference type="InterPro" id="IPR019801">
    <property type="entry name" value="Glyco_hydro_35_CS"/>
</dbReference>
<dbReference type="Pfam" id="PF01301">
    <property type="entry name" value="Glyco_hydro_35"/>
    <property type="match status" value="1"/>
</dbReference>
<dbReference type="InterPro" id="IPR008979">
    <property type="entry name" value="Galactose-bd-like_sf"/>
</dbReference>
<evidence type="ECO:0000256" key="3">
    <source>
        <dbReference type="ARBA" id="ARBA00023295"/>
    </source>
</evidence>
<feature type="domain" description="Glycoside hydrolase 35 catalytic" evidence="4">
    <location>
        <begin position="10"/>
        <end position="324"/>
    </location>
</feature>
<accession>A0ABP4PIW5</accession>
<gene>
    <name evidence="7" type="ORF">GCM10009789_34860</name>
</gene>
<evidence type="ECO:0000256" key="1">
    <source>
        <dbReference type="ARBA" id="ARBA00009809"/>
    </source>
</evidence>
<evidence type="ECO:0000259" key="4">
    <source>
        <dbReference type="Pfam" id="PF01301"/>
    </source>
</evidence>
<dbReference type="RefSeq" id="WP_344215026.1">
    <property type="nucleotide sequence ID" value="NZ_BAAAOS010000020.1"/>
</dbReference>
<evidence type="ECO:0000313" key="8">
    <source>
        <dbReference type="Proteomes" id="UP001500393"/>
    </source>
</evidence>
<dbReference type="InterPro" id="IPR026283">
    <property type="entry name" value="B-gal_1-like"/>
</dbReference>
<dbReference type="EMBL" id="BAAAOS010000020">
    <property type="protein sequence ID" value="GAA1578373.1"/>
    <property type="molecule type" value="Genomic_DNA"/>
</dbReference>
<dbReference type="PANTHER" id="PTHR23421">
    <property type="entry name" value="BETA-GALACTOSIDASE RELATED"/>
    <property type="match status" value="1"/>
</dbReference>
<keyword evidence="2" id="KW-0378">Hydrolase</keyword>
<name>A0ABP4PIW5_9ACTN</name>
<evidence type="ECO:0000313" key="7">
    <source>
        <dbReference type="EMBL" id="GAA1578373.1"/>
    </source>
</evidence>
<proteinExistence type="inferred from homology"/>
<evidence type="ECO:0000259" key="6">
    <source>
        <dbReference type="Pfam" id="PF21467"/>
    </source>
</evidence>
<dbReference type="PRINTS" id="PR00742">
    <property type="entry name" value="GLHYDRLASE35"/>
</dbReference>
<dbReference type="Proteomes" id="UP001500393">
    <property type="component" value="Unassembled WGS sequence"/>
</dbReference>
<dbReference type="PROSITE" id="PS01182">
    <property type="entry name" value="GLYCOSYL_HYDROL_F35"/>
    <property type="match status" value="1"/>
</dbReference>
<reference evidence="8" key="1">
    <citation type="journal article" date="2019" name="Int. J. Syst. Evol. Microbiol.">
        <title>The Global Catalogue of Microorganisms (GCM) 10K type strain sequencing project: providing services to taxonomists for standard genome sequencing and annotation.</title>
        <authorList>
            <consortium name="The Broad Institute Genomics Platform"/>
            <consortium name="The Broad Institute Genome Sequencing Center for Infectious Disease"/>
            <person name="Wu L."/>
            <person name="Ma J."/>
        </authorList>
    </citation>
    <scope>NUCLEOTIDE SEQUENCE [LARGE SCALE GENOMIC DNA]</scope>
    <source>
        <strain evidence="8">JCM 14969</strain>
    </source>
</reference>
<feature type="domain" description="Beta-galactosidase 1-like first all-beta" evidence="5">
    <location>
        <begin position="380"/>
        <end position="471"/>
    </location>
</feature>
<comment type="similarity">
    <text evidence="1">Belongs to the glycosyl hydrolase 35 family.</text>
</comment>
<evidence type="ECO:0000256" key="2">
    <source>
        <dbReference type="ARBA" id="ARBA00022801"/>
    </source>
</evidence>
<dbReference type="InterPro" id="IPR048912">
    <property type="entry name" value="BetaGal1-like_ABD1"/>
</dbReference>
<feature type="domain" description="Beta-galactosidase galactose-binding" evidence="6">
    <location>
        <begin position="497"/>
        <end position="552"/>
    </location>
</feature>
<dbReference type="Gene3D" id="2.60.120.260">
    <property type="entry name" value="Galactose-binding domain-like"/>
    <property type="match status" value="2"/>
</dbReference>
<dbReference type="Gene3D" id="3.20.20.80">
    <property type="entry name" value="Glycosidases"/>
    <property type="match status" value="1"/>
</dbReference>
<dbReference type="SUPFAM" id="SSF49785">
    <property type="entry name" value="Galactose-binding domain-like"/>
    <property type="match status" value="1"/>
</dbReference>
<dbReference type="InterPro" id="IPR048913">
    <property type="entry name" value="BetaGal_gal-bd"/>
</dbReference>
<dbReference type="InterPro" id="IPR001944">
    <property type="entry name" value="Glycoside_Hdrlase_35"/>
</dbReference>
<keyword evidence="8" id="KW-1185">Reference proteome</keyword>
<dbReference type="InterPro" id="IPR017853">
    <property type="entry name" value="GH"/>
</dbReference>
<dbReference type="InterPro" id="IPR031330">
    <property type="entry name" value="Gly_Hdrlase_35_cat"/>
</dbReference>
<dbReference type="PIRSF" id="PIRSF006336">
    <property type="entry name" value="B-gal"/>
    <property type="match status" value="1"/>
</dbReference>